<dbReference type="EMBL" id="JAJEKE010000023">
    <property type="protein sequence ID" value="MCQ1531464.1"/>
    <property type="molecule type" value="Genomic_DNA"/>
</dbReference>
<gene>
    <name evidence="2" type="ORF">LJD61_18280</name>
</gene>
<sequence>MKIIDKRGRLFGLINIIDLFISIVLIALIGFGAYKVFKVNPTVAVNTEKVTMVYMIQEVRDVTYNAIEEGEIAKDYDKNTVYGKIVKKEALPATKMVNTADGRMVEAEIPNRFDVKIYIEGDAVVSKTGVYMGNQEVRVGYPVAVKGRKFGVRGFVYDLIMNE</sequence>
<organism evidence="2 3">
    <name type="scientific">Lutispora saccharofermentans</name>
    <dbReference type="NCBI Taxonomy" id="3024236"/>
    <lineage>
        <taxon>Bacteria</taxon>
        <taxon>Bacillati</taxon>
        <taxon>Bacillota</taxon>
        <taxon>Clostridia</taxon>
        <taxon>Lutisporales</taxon>
        <taxon>Lutisporaceae</taxon>
        <taxon>Lutispora</taxon>
    </lineage>
</organism>
<dbReference type="RefSeq" id="WP_255229004.1">
    <property type="nucleotide sequence ID" value="NZ_JAJEKE010000023.1"/>
</dbReference>
<feature type="transmembrane region" description="Helical" evidence="1">
    <location>
        <begin position="12"/>
        <end position="34"/>
    </location>
</feature>
<accession>A0ABT1NJP6</accession>
<keyword evidence="1" id="KW-1133">Transmembrane helix</keyword>
<protein>
    <submittedName>
        <fullName evidence="2">DUF4330 domain-containing protein</fullName>
    </submittedName>
</protein>
<reference evidence="2 3" key="1">
    <citation type="submission" date="2021-10" db="EMBL/GenBank/DDBJ databases">
        <title>Lutispora strain m25 sp. nov., a thermophilic, non-spore-forming bacterium isolated from a lab-scale methanogenic bioreactor digesting anaerobic sludge.</title>
        <authorList>
            <person name="El Houari A."/>
            <person name="Mcdonald J."/>
        </authorList>
    </citation>
    <scope>NUCLEOTIDE SEQUENCE [LARGE SCALE GENOMIC DNA]</scope>
    <source>
        <strain evidence="3">m25</strain>
    </source>
</reference>
<dbReference type="InterPro" id="IPR025480">
    <property type="entry name" value="DUF4330"/>
</dbReference>
<keyword evidence="3" id="KW-1185">Reference proteome</keyword>
<evidence type="ECO:0000313" key="3">
    <source>
        <dbReference type="Proteomes" id="UP001651880"/>
    </source>
</evidence>
<keyword evidence="1" id="KW-0812">Transmembrane</keyword>
<dbReference type="Proteomes" id="UP001651880">
    <property type="component" value="Unassembled WGS sequence"/>
</dbReference>
<proteinExistence type="predicted"/>
<evidence type="ECO:0000256" key="1">
    <source>
        <dbReference type="SAM" id="Phobius"/>
    </source>
</evidence>
<name>A0ABT1NJP6_9FIRM</name>
<keyword evidence="1" id="KW-0472">Membrane</keyword>
<comment type="caution">
    <text evidence="2">The sequence shown here is derived from an EMBL/GenBank/DDBJ whole genome shotgun (WGS) entry which is preliminary data.</text>
</comment>
<dbReference type="Pfam" id="PF14221">
    <property type="entry name" value="DUF4330"/>
    <property type="match status" value="1"/>
</dbReference>
<evidence type="ECO:0000313" key="2">
    <source>
        <dbReference type="EMBL" id="MCQ1531464.1"/>
    </source>
</evidence>